<proteinExistence type="predicted"/>
<reference evidence="2" key="1">
    <citation type="journal article" date="2019" name="Int. J. Syst. Evol. Microbiol.">
        <title>The Global Catalogue of Microorganisms (GCM) 10K type strain sequencing project: providing services to taxonomists for standard genome sequencing and annotation.</title>
        <authorList>
            <consortium name="The Broad Institute Genomics Platform"/>
            <consortium name="The Broad Institute Genome Sequencing Center for Infectious Disease"/>
            <person name="Wu L."/>
            <person name="Ma J."/>
        </authorList>
    </citation>
    <scope>NUCLEOTIDE SEQUENCE [LARGE SCALE GENOMIC DNA]</scope>
    <source>
        <strain evidence="2">JCM 15089</strain>
    </source>
</reference>
<comment type="caution">
    <text evidence="1">The sequence shown here is derived from an EMBL/GenBank/DDBJ whole genome shotgun (WGS) entry which is preliminary data.</text>
</comment>
<organism evidence="1 2">
    <name type="scientific">Rhizomicrobium electricum</name>
    <dbReference type="NCBI Taxonomy" id="480070"/>
    <lineage>
        <taxon>Bacteria</taxon>
        <taxon>Pseudomonadati</taxon>
        <taxon>Pseudomonadota</taxon>
        <taxon>Alphaproteobacteria</taxon>
        <taxon>Micropepsales</taxon>
        <taxon>Micropepsaceae</taxon>
        <taxon>Rhizomicrobium</taxon>
    </lineage>
</organism>
<accession>A0ABP3PD02</accession>
<evidence type="ECO:0000313" key="1">
    <source>
        <dbReference type="EMBL" id="GAA0560982.1"/>
    </source>
</evidence>
<protein>
    <submittedName>
        <fullName evidence="1">Uncharacterized protein</fullName>
    </submittedName>
</protein>
<dbReference type="EMBL" id="BAAADD010000002">
    <property type="protein sequence ID" value="GAA0560982.1"/>
    <property type="molecule type" value="Genomic_DNA"/>
</dbReference>
<dbReference type="Proteomes" id="UP001499951">
    <property type="component" value="Unassembled WGS sequence"/>
</dbReference>
<evidence type="ECO:0000313" key="2">
    <source>
        <dbReference type="Proteomes" id="UP001499951"/>
    </source>
</evidence>
<keyword evidence="2" id="KW-1185">Reference proteome</keyword>
<name>A0ABP3PD02_9PROT</name>
<sequence>MQLCAIFKTNQVSCLTDDRSLLIAVGPAALAPHFFDLAKQEIITAISDRKQLALQPRGMRQVILIVSHYEFAVSFRNQTVQCST</sequence>
<gene>
    <name evidence="1" type="ORF">GCM10008942_06750</name>
</gene>